<evidence type="ECO:0000313" key="1">
    <source>
        <dbReference type="EMBL" id="MFH6598640.1"/>
    </source>
</evidence>
<organism evidence="1 2">
    <name type="scientific">Ectopseudomonas khazarica</name>
    <dbReference type="NCBI Taxonomy" id="2502979"/>
    <lineage>
        <taxon>Bacteria</taxon>
        <taxon>Pseudomonadati</taxon>
        <taxon>Pseudomonadota</taxon>
        <taxon>Gammaproteobacteria</taxon>
        <taxon>Pseudomonadales</taxon>
        <taxon>Pseudomonadaceae</taxon>
        <taxon>Ectopseudomonas</taxon>
    </lineage>
</organism>
<protein>
    <submittedName>
        <fullName evidence="1">Uncharacterized protein</fullName>
    </submittedName>
</protein>
<dbReference type="EMBL" id="JBHEGD010000001">
    <property type="protein sequence ID" value="MFH6598640.1"/>
    <property type="molecule type" value="Genomic_DNA"/>
</dbReference>
<dbReference type="RefSeq" id="WP_395272585.1">
    <property type="nucleotide sequence ID" value="NZ_JBHEGD010000001.1"/>
</dbReference>
<dbReference type="Proteomes" id="UP001609932">
    <property type="component" value="Unassembled WGS sequence"/>
</dbReference>
<name>A0ABW7MAN1_9GAMM</name>
<comment type="caution">
    <text evidence="1">The sequence shown here is derived from an EMBL/GenBank/DDBJ whole genome shotgun (WGS) entry which is preliminary data.</text>
</comment>
<sequence>MSNLQKLILEAKNGLSVQERIPDNKWLEVAELCGPAEIAEIEFRIENLRAELVSVEKWDGDTQDDINLAIYKFKQLLDAAKALSRKGDRFIL</sequence>
<keyword evidence="2" id="KW-1185">Reference proteome</keyword>
<gene>
    <name evidence="1" type="ORF">ACEVAQ_07950</name>
</gene>
<proteinExistence type="predicted"/>
<reference evidence="1 2" key="1">
    <citation type="submission" date="2024-09" db="EMBL/GenBank/DDBJ databases">
        <title>Elucidation of the Bokeelamides from Bacteria Associated with Moon Snail Egg Collars.</title>
        <authorList>
            <person name="Campbell R."/>
            <person name="Piedl K."/>
            <person name="Mevers E."/>
        </authorList>
    </citation>
    <scope>NUCLEOTIDE SEQUENCE [LARGE SCALE GENOMIC DNA]</scope>
    <source>
        <strain evidence="1 2">EM133</strain>
    </source>
</reference>
<accession>A0ABW7MAN1</accession>
<evidence type="ECO:0000313" key="2">
    <source>
        <dbReference type="Proteomes" id="UP001609932"/>
    </source>
</evidence>